<comment type="caution">
    <text evidence="2">The sequence shown here is derived from an EMBL/GenBank/DDBJ whole genome shotgun (WGS) entry which is preliminary data.</text>
</comment>
<gene>
    <name evidence="2" type="ORF">OS493_024433</name>
</gene>
<organism evidence="2 3">
    <name type="scientific">Desmophyllum pertusum</name>
    <dbReference type="NCBI Taxonomy" id="174260"/>
    <lineage>
        <taxon>Eukaryota</taxon>
        <taxon>Metazoa</taxon>
        <taxon>Cnidaria</taxon>
        <taxon>Anthozoa</taxon>
        <taxon>Hexacorallia</taxon>
        <taxon>Scleractinia</taxon>
        <taxon>Caryophylliina</taxon>
        <taxon>Caryophylliidae</taxon>
        <taxon>Desmophyllum</taxon>
    </lineage>
</organism>
<evidence type="ECO:0000256" key="1">
    <source>
        <dbReference type="SAM" id="MobiDB-lite"/>
    </source>
</evidence>
<keyword evidence="3" id="KW-1185">Reference proteome</keyword>
<name>A0A9X0CJN0_9CNID</name>
<evidence type="ECO:0000313" key="3">
    <source>
        <dbReference type="Proteomes" id="UP001163046"/>
    </source>
</evidence>
<proteinExistence type="predicted"/>
<evidence type="ECO:0000313" key="2">
    <source>
        <dbReference type="EMBL" id="KAJ7357619.1"/>
    </source>
</evidence>
<feature type="region of interest" description="Disordered" evidence="1">
    <location>
        <begin position="44"/>
        <end position="67"/>
    </location>
</feature>
<dbReference type="AlphaFoldDB" id="A0A9X0CJN0"/>
<dbReference type="Proteomes" id="UP001163046">
    <property type="component" value="Unassembled WGS sequence"/>
</dbReference>
<accession>A0A9X0CJN0</accession>
<dbReference type="EMBL" id="MU827320">
    <property type="protein sequence ID" value="KAJ7357619.1"/>
    <property type="molecule type" value="Genomic_DNA"/>
</dbReference>
<protein>
    <submittedName>
        <fullName evidence="2">Uncharacterized protein</fullName>
    </submittedName>
</protein>
<sequence>MEWMAGVGLEQHLITSRPMVITQQPATEVSPLIKQGDWWIGGNEHRPSISAPAGHEQGDSPQGTLTSPSFHIEGKYISFLIGGGCNVNSIRGRVDYEQSGCQTSHW</sequence>
<dbReference type="OrthoDB" id="5959512at2759"/>
<reference evidence="2" key="1">
    <citation type="submission" date="2023-01" db="EMBL/GenBank/DDBJ databases">
        <title>Genome assembly of the deep-sea coral Lophelia pertusa.</title>
        <authorList>
            <person name="Herrera S."/>
            <person name="Cordes E."/>
        </authorList>
    </citation>
    <scope>NUCLEOTIDE SEQUENCE</scope>
    <source>
        <strain evidence="2">USNM1676648</strain>
        <tissue evidence="2">Polyp</tissue>
    </source>
</reference>